<comment type="caution">
    <text evidence="7">The sequence shown here is derived from an EMBL/GenBank/DDBJ whole genome shotgun (WGS) entry which is preliminary data.</text>
</comment>
<gene>
    <name evidence="7" type="ORF">AV656_09930</name>
</gene>
<keyword evidence="2" id="KW-0288">FMN</keyword>
<keyword evidence="3" id="KW-0157">Chromophore</keyword>
<dbReference type="InterPro" id="IPR036513">
    <property type="entry name" value="STAS_dom_sf"/>
</dbReference>
<keyword evidence="7" id="KW-0560">Oxidoreductase</keyword>
<dbReference type="Pfam" id="PF13426">
    <property type="entry name" value="PAS_9"/>
    <property type="match status" value="1"/>
</dbReference>
<evidence type="ECO:0000256" key="3">
    <source>
        <dbReference type="ARBA" id="ARBA00022991"/>
    </source>
</evidence>
<keyword evidence="1" id="KW-0285">Flavoprotein</keyword>
<dbReference type="GO" id="GO:0051213">
    <property type="term" value="F:dioxygenase activity"/>
    <property type="evidence" value="ECO:0007669"/>
    <property type="project" value="UniProtKB-KW"/>
</dbReference>
<dbReference type="SUPFAM" id="SSF55785">
    <property type="entry name" value="PYP-like sensor domain (PAS domain)"/>
    <property type="match status" value="1"/>
</dbReference>
<evidence type="ECO:0000259" key="5">
    <source>
        <dbReference type="PROSITE" id="PS50113"/>
    </source>
</evidence>
<dbReference type="Pfam" id="PF01740">
    <property type="entry name" value="STAS"/>
    <property type="match status" value="1"/>
</dbReference>
<feature type="domain" description="PAC" evidence="5">
    <location>
        <begin position="82"/>
        <end position="132"/>
    </location>
</feature>
<dbReference type="InterPro" id="IPR001610">
    <property type="entry name" value="PAC"/>
</dbReference>
<dbReference type="EMBL" id="LQNT01000010">
    <property type="protein sequence ID" value="KZE37835.1"/>
    <property type="molecule type" value="Genomic_DNA"/>
</dbReference>
<dbReference type="OrthoDB" id="9812260at2"/>
<evidence type="ECO:0000256" key="2">
    <source>
        <dbReference type="ARBA" id="ARBA00022643"/>
    </source>
</evidence>
<dbReference type="PANTHER" id="PTHR47429">
    <property type="entry name" value="PROTEIN TWIN LOV 1"/>
    <property type="match status" value="1"/>
</dbReference>
<dbReference type="SMART" id="SM00091">
    <property type="entry name" value="PAS"/>
    <property type="match status" value="1"/>
</dbReference>
<dbReference type="PROSITE" id="PS50801">
    <property type="entry name" value="STAS"/>
    <property type="match status" value="1"/>
</dbReference>
<organism evidence="7 8">
    <name type="scientific">Bhargavaea cecembensis</name>
    <dbReference type="NCBI Taxonomy" id="394098"/>
    <lineage>
        <taxon>Bacteria</taxon>
        <taxon>Bacillati</taxon>
        <taxon>Bacillota</taxon>
        <taxon>Bacilli</taxon>
        <taxon>Bacillales</taxon>
        <taxon>Caryophanaceae</taxon>
        <taxon>Bhargavaea</taxon>
    </lineage>
</organism>
<evidence type="ECO:0000259" key="4">
    <source>
        <dbReference type="PROSITE" id="PS50112"/>
    </source>
</evidence>
<dbReference type="CDD" id="cd07041">
    <property type="entry name" value="STAS_RsbR_RsbS_like"/>
    <property type="match status" value="1"/>
</dbReference>
<dbReference type="CDD" id="cd00130">
    <property type="entry name" value="PAS"/>
    <property type="match status" value="1"/>
</dbReference>
<evidence type="ECO:0000259" key="6">
    <source>
        <dbReference type="PROSITE" id="PS50801"/>
    </source>
</evidence>
<dbReference type="SMART" id="SM00086">
    <property type="entry name" value="PAC"/>
    <property type="match status" value="1"/>
</dbReference>
<dbReference type="SUPFAM" id="SSF52091">
    <property type="entry name" value="SpoIIaa-like"/>
    <property type="match status" value="1"/>
</dbReference>
<dbReference type="Gene3D" id="3.30.750.24">
    <property type="entry name" value="STAS domain"/>
    <property type="match status" value="1"/>
</dbReference>
<proteinExistence type="predicted"/>
<dbReference type="InterPro" id="IPR002645">
    <property type="entry name" value="STAS_dom"/>
</dbReference>
<feature type="domain" description="STAS" evidence="6">
    <location>
        <begin position="141"/>
        <end position="252"/>
    </location>
</feature>
<dbReference type="PROSITE" id="PS50112">
    <property type="entry name" value="PAS"/>
    <property type="match status" value="1"/>
</dbReference>
<dbReference type="Gene3D" id="3.30.450.20">
    <property type="entry name" value="PAS domain"/>
    <property type="match status" value="1"/>
</dbReference>
<evidence type="ECO:0000313" key="8">
    <source>
        <dbReference type="Proteomes" id="UP000076490"/>
    </source>
</evidence>
<protein>
    <submittedName>
        <fullName evidence="7">Biphenyl 2,3-dioxygenase</fullName>
    </submittedName>
</protein>
<dbReference type="AlphaFoldDB" id="A0A165GVH0"/>
<dbReference type="InterPro" id="IPR035965">
    <property type="entry name" value="PAS-like_dom_sf"/>
</dbReference>
<dbReference type="InterPro" id="IPR000014">
    <property type="entry name" value="PAS"/>
</dbReference>
<sequence>MDAETQITLLEAMLDGSETAALFTDPSQEDHPVIYANQTFEKLTGYSPEETIGHNCRFLQGADTNPDDVQKMRDAIRKEATVTVTVKNYKKDGTPFWNRVHIEPVRTGGRLFFVGTQTDVTLEEEQRKRLEEKEREIERLSLPVLAIDDGIAAISLNGEMSFERHRRLTAKLSEYVQEHHSHSVIIDISGLYWDENTPVFDLLHIQDVLRLMGCRLFVTGITPKTAQDISMKADSDRQFTAFSSFKQAVETAKSAGSFA</sequence>
<accession>A0A165GVH0</accession>
<evidence type="ECO:0000313" key="7">
    <source>
        <dbReference type="EMBL" id="KZE37835.1"/>
    </source>
</evidence>
<keyword evidence="7" id="KW-0223">Dioxygenase</keyword>
<dbReference type="PANTHER" id="PTHR47429:SF2">
    <property type="entry name" value="PROTEIN TWIN LOV 1"/>
    <property type="match status" value="1"/>
</dbReference>
<dbReference type="NCBIfam" id="TIGR00229">
    <property type="entry name" value="sensory_box"/>
    <property type="match status" value="1"/>
</dbReference>
<reference evidence="7 8" key="1">
    <citation type="submission" date="2016-01" db="EMBL/GenBank/DDBJ databases">
        <title>Whole genome sequencing of Bhargavaea cecembensis T14.</title>
        <authorList>
            <person name="Hong K.W."/>
        </authorList>
    </citation>
    <scope>NUCLEOTIDE SEQUENCE [LARGE SCALE GENOMIC DNA]</scope>
    <source>
        <strain evidence="7 8">T14</strain>
    </source>
</reference>
<dbReference type="InterPro" id="IPR000700">
    <property type="entry name" value="PAS-assoc_C"/>
</dbReference>
<evidence type="ECO:0000256" key="1">
    <source>
        <dbReference type="ARBA" id="ARBA00022630"/>
    </source>
</evidence>
<dbReference type="PROSITE" id="PS50113">
    <property type="entry name" value="PAC"/>
    <property type="match status" value="1"/>
</dbReference>
<name>A0A165GVH0_9BACL</name>
<dbReference type="Proteomes" id="UP000076490">
    <property type="component" value="Unassembled WGS sequence"/>
</dbReference>
<dbReference type="RefSeq" id="WP_063181608.1">
    <property type="nucleotide sequence ID" value="NZ_LQNT01000010.1"/>
</dbReference>
<feature type="domain" description="PAS" evidence="4">
    <location>
        <begin position="6"/>
        <end position="78"/>
    </location>
</feature>